<dbReference type="EMBL" id="CP032519">
    <property type="protein sequence ID" value="QEZ47637.1"/>
    <property type="molecule type" value="Genomic_DNA"/>
</dbReference>
<evidence type="ECO:0000313" key="2">
    <source>
        <dbReference type="EMBL" id="QRQ93627.1"/>
    </source>
</evidence>
<dbReference type="Proteomes" id="UP000256862">
    <property type="component" value="Chromosome CO2235"/>
</dbReference>
<dbReference type="InterPro" id="IPR025528">
    <property type="entry name" value="BrnA_antitoxin"/>
</dbReference>
<dbReference type="GeneID" id="303493141"/>
<evidence type="ECO:0000313" key="4">
    <source>
        <dbReference type="Proteomes" id="UP000325743"/>
    </source>
</evidence>
<protein>
    <submittedName>
        <fullName evidence="2">BrnA antitoxin family protein</fullName>
    </submittedName>
    <submittedName>
        <fullName evidence="3">PANL12</fullName>
    </submittedName>
</protein>
<reference evidence="2 5" key="3">
    <citation type="submission" date="2021-02" db="EMBL/GenBank/DDBJ databases">
        <title>Complete Genome Sequence of Cupriavidus oxalaticus Strain Ox1, a Soil Oxalate-Degrading Species.</title>
        <authorList>
            <person name="Palmieri F."/>
            <person name="Udriet P."/>
            <person name="Deuasquier M."/>
            <person name="Beaudoing E."/>
            <person name="Johnson S.L."/>
            <person name="Davenport K.W."/>
            <person name="Chain P.S."/>
            <person name="Bindschedler S."/>
            <person name="Junier P."/>
        </authorList>
    </citation>
    <scope>NUCLEOTIDE SEQUENCE [LARGE SCALE GENOMIC DNA]</scope>
    <source>
        <strain evidence="2 5">Ox1</strain>
    </source>
</reference>
<accession>A0A375G4W0</accession>
<dbReference type="Proteomes" id="UP000623307">
    <property type="component" value="Chromosome 2"/>
</dbReference>
<dbReference type="EMBL" id="OGUS01000122">
    <property type="protein sequence ID" value="SPC14691.1"/>
    <property type="molecule type" value="Genomic_DNA"/>
</dbReference>
<proteinExistence type="predicted"/>
<evidence type="ECO:0000313" key="5">
    <source>
        <dbReference type="Proteomes" id="UP000623307"/>
    </source>
</evidence>
<evidence type="ECO:0000313" key="1">
    <source>
        <dbReference type="EMBL" id="QEZ47637.1"/>
    </source>
</evidence>
<dbReference type="Proteomes" id="UP000325743">
    <property type="component" value="Chromosome 2"/>
</dbReference>
<keyword evidence="5" id="KW-1185">Reference proteome</keyword>
<dbReference type="RefSeq" id="WP_063240162.1">
    <property type="nucleotide sequence ID" value="NZ_CP032519.1"/>
</dbReference>
<dbReference type="OrthoDB" id="9796641at2"/>
<organism evidence="3">
    <name type="scientific">Cupriavidus oxalaticus</name>
    <dbReference type="NCBI Taxonomy" id="96344"/>
    <lineage>
        <taxon>Bacteria</taxon>
        <taxon>Pseudomonadati</taxon>
        <taxon>Pseudomonadota</taxon>
        <taxon>Betaproteobacteria</taxon>
        <taxon>Burkholderiales</taxon>
        <taxon>Burkholderiaceae</taxon>
        <taxon>Cupriavidus</taxon>
    </lineage>
</organism>
<dbReference type="EMBL" id="CP069812">
    <property type="protein sequence ID" value="QRQ93627.1"/>
    <property type="molecule type" value="Genomic_DNA"/>
</dbReference>
<gene>
    <name evidence="3" type="ORF">CO2235_210004</name>
    <name evidence="1" type="ORF">D2917_26370</name>
    <name evidence="2" type="ORF">JTE92_26570</name>
</gene>
<reference evidence="3" key="1">
    <citation type="submission" date="2018-01" db="EMBL/GenBank/DDBJ databases">
        <authorList>
            <person name="Clerissi C."/>
        </authorList>
    </citation>
    <scope>NUCLEOTIDE SEQUENCE</scope>
    <source>
        <strain evidence="3">Cupriavidus oxalaticus LMG 2235</strain>
    </source>
</reference>
<name>A0A375G4W0_9BURK</name>
<evidence type="ECO:0000313" key="3">
    <source>
        <dbReference type="EMBL" id="SPC14691.1"/>
    </source>
</evidence>
<reference evidence="1 4" key="2">
    <citation type="submission" date="2018-09" db="EMBL/GenBank/DDBJ databases">
        <title>Complete genome sequence of Cupriavidus oxalaticus T2, a bacterium capable of phenol tolerance and degradation.</title>
        <authorList>
            <person name="Yan J."/>
        </authorList>
    </citation>
    <scope>NUCLEOTIDE SEQUENCE [LARGE SCALE GENOMIC DNA]</scope>
    <source>
        <strain evidence="1 4">T2</strain>
    </source>
</reference>
<sequence length="94" mass="10734">MNGNKRDTSTTWVDPDDAPELTDEFFKQADLLKGDKVVKRGRGRPRGTTKTATTVRLDDDVLEALKASGPRWQTRLNVLVRDWLKTHKLDEIEV</sequence>
<dbReference type="Pfam" id="PF14384">
    <property type="entry name" value="BrnA_antitoxin"/>
    <property type="match status" value="1"/>
</dbReference>
<dbReference type="AlphaFoldDB" id="A0A375G4W0"/>